<dbReference type="Pfam" id="PF03591">
    <property type="entry name" value="AzlC"/>
    <property type="match status" value="1"/>
</dbReference>
<evidence type="ECO:0000256" key="8">
    <source>
        <dbReference type="SAM" id="Phobius"/>
    </source>
</evidence>
<evidence type="ECO:0000256" key="2">
    <source>
        <dbReference type="ARBA" id="ARBA00010735"/>
    </source>
</evidence>
<comment type="caution">
    <text evidence="9">The sequence shown here is derived from an EMBL/GenBank/DDBJ whole genome shotgun (WGS) entry which is preliminary data.</text>
</comment>
<dbReference type="Proteomes" id="UP001170379">
    <property type="component" value="Unassembled WGS sequence"/>
</dbReference>
<name>A0ABT7C838_9MICO</name>
<evidence type="ECO:0000256" key="1">
    <source>
        <dbReference type="ARBA" id="ARBA00004651"/>
    </source>
</evidence>
<accession>A0ABT7C838</accession>
<comment type="similarity">
    <text evidence="2">Belongs to the AzlC family.</text>
</comment>
<evidence type="ECO:0000256" key="6">
    <source>
        <dbReference type="ARBA" id="ARBA00022989"/>
    </source>
</evidence>
<proteinExistence type="inferred from homology"/>
<feature type="transmembrane region" description="Helical" evidence="8">
    <location>
        <begin position="49"/>
        <end position="78"/>
    </location>
</feature>
<dbReference type="EMBL" id="PXVD01000010">
    <property type="protein sequence ID" value="MDJ1371235.1"/>
    <property type="molecule type" value="Genomic_DNA"/>
</dbReference>
<keyword evidence="10" id="KW-1185">Reference proteome</keyword>
<sequence>MRGAGALAGSARCLIWGRMSGMSESVPVESPGDFKQGLRDTVPVALGYLPLGVSYGLFAVSIGLPWWWVTITAIIIYAGSMEFLAAGMLVGGAPVSQAATTTLFVNSRHIFYGLSVPLERVRNPLARFYCIHALTDEVYAVCAGIGREHLTGPRILAISLSSHFYWITGSTVGALFASVLPFDLSFMGFAMTALFAILAINAAKASREWGLFGVSAIIGVLAIIFAKDAMLLVGLSAYFVLVVAMVLVRRKRAAA</sequence>
<evidence type="ECO:0000313" key="10">
    <source>
        <dbReference type="Proteomes" id="UP001170379"/>
    </source>
</evidence>
<keyword evidence="4" id="KW-1003">Cell membrane</keyword>
<dbReference type="PANTHER" id="PTHR34979">
    <property type="entry name" value="INNER MEMBRANE PROTEIN YGAZ"/>
    <property type="match status" value="1"/>
</dbReference>
<evidence type="ECO:0000256" key="7">
    <source>
        <dbReference type="ARBA" id="ARBA00023136"/>
    </source>
</evidence>
<keyword evidence="7 8" id="KW-0472">Membrane</keyword>
<keyword evidence="3" id="KW-0813">Transport</keyword>
<evidence type="ECO:0000256" key="4">
    <source>
        <dbReference type="ARBA" id="ARBA00022475"/>
    </source>
</evidence>
<gene>
    <name evidence="9" type="ORF">C7K25_07615</name>
</gene>
<feature type="transmembrane region" description="Helical" evidence="8">
    <location>
        <begin position="184"/>
        <end position="202"/>
    </location>
</feature>
<dbReference type="InterPro" id="IPR011606">
    <property type="entry name" value="Brnchd-chn_aa_trnsp_permease"/>
</dbReference>
<evidence type="ECO:0000256" key="5">
    <source>
        <dbReference type="ARBA" id="ARBA00022692"/>
    </source>
</evidence>
<keyword evidence="6 8" id="KW-1133">Transmembrane helix</keyword>
<evidence type="ECO:0000256" key="3">
    <source>
        <dbReference type="ARBA" id="ARBA00022448"/>
    </source>
</evidence>
<protein>
    <submittedName>
        <fullName evidence="9">Branched-chain amino acid ABC transporter permease</fullName>
    </submittedName>
</protein>
<feature type="transmembrane region" description="Helical" evidence="8">
    <location>
        <begin position="231"/>
        <end position="248"/>
    </location>
</feature>
<reference evidence="9" key="1">
    <citation type="submission" date="2018-03" db="EMBL/GenBank/DDBJ databases">
        <authorList>
            <person name="Nunes O.C."/>
            <person name="Lopes A.R."/>
            <person name="Froufe H."/>
            <person name="Munoz-Merida A."/>
            <person name="Barroso C."/>
            <person name="Egas C."/>
        </authorList>
    </citation>
    <scope>NUCLEOTIDE SEQUENCE</scope>
    <source>
        <strain evidence="9">ON4</strain>
    </source>
</reference>
<comment type="subcellular location">
    <subcellularLocation>
        <location evidence="1">Cell membrane</location>
        <topology evidence="1">Multi-pass membrane protein</topology>
    </subcellularLocation>
</comment>
<organism evidence="9 10">
    <name type="scientific">Gulosibacter molinativorax</name>
    <dbReference type="NCBI Taxonomy" id="256821"/>
    <lineage>
        <taxon>Bacteria</taxon>
        <taxon>Bacillati</taxon>
        <taxon>Actinomycetota</taxon>
        <taxon>Actinomycetes</taxon>
        <taxon>Micrococcales</taxon>
        <taxon>Microbacteriaceae</taxon>
        <taxon>Gulosibacter</taxon>
    </lineage>
</organism>
<feature type="transmembrane region" description="Helical" evidence="8">
    <location>
        <begin position="209"/>
        <end position="225"/>
    </location>
</feature>
<dbReference type="PANTHER" id="PTHR34979:SF1">
    <property type="entry name" value="INNER MEMBRANE PROTEIN YGAZ"/>
    <property type="match status" value="1"/>
</dbReference>
<keyword evidence="5 8" id="KW-0812">Transmembrane</keyword>
<evidence type="ECO:0000313" key="9">
    <source>
        <dbReference type="EMBL" id="MDJ1371235.1"/>
    </source>
</evidence>
<feature type="transmembrane region" description="Helical" evidence="8">
    <location>
        <begin position="155"/>
        <end position="178"/>
    </location>
</feature>
<reference evidence="9" key="2">
    <citation type="journal article" date="2022" name="Sci. Rep.">
        <title>In silico prediction of the enzymes involved in the degradation of the herbicide molinate by Gulosibacter molinativorax ON4T.</title>
        <authorList>
            <person name="Lopes A.R."/>
            <person name="Bunin E."/>
            <person name="Viana A.T."/>
            <person name="Froufe H."/>
            <person name="Munoz-Merida A."/>
            <person name="Pinho D."/>
            <person name="Figueiredo J."/>
            <person name="Barroso C."/>
            <person name="Vaz-Moreira I."/>
            <person name="Bellanger X."/>
            <person name="Egas C."/>
            <person name="Nunes O.C."/>
        </authorList>
    </citation>
    <scope>NUCLEOTIDE SEQUENCE</scope>
    <source>
        <strain evidence="9">ON4</strain>
    </source>
</reference>